<dbReference type="EMBL" id="RXGA01000003">
    <property type="protein sequence ID" value="RWX73465.1"/>
    <property type="molecule type" value="Genomic_DNA"/>
</dbReference>
<name>A0A444L790_METS7</name>
<proteinExistence type="predicted"/>
<protein>
    <submittedName>
        <fullName evidence="1">Uncharacterized protein</fullName>
    </submittedName>
</protein>
<reference evidence="1 2" key="1">
    <citation type="submission" date="2018-12" db="EMBL/GenBank/DDBJ databases">
        <title>The complete genome of the methanogenic archaea of the candidate phylum Verstraetearchaeota, obtained from the metagenome of underground thermal water.</title>
        <authorList>
            <person name="Kadnikov V.V."/>
            <person name="Mardanov A.V."/>
            <person name="Beletsky A.V."/>
            <person name="Karnachuk O.V."/>
            <person name="Ravin N.V."/>
        </authorList>
    </citation>
    <scope>NUCLEOTIDE SEQUENCE [LARGE SCALE GENOMIC DNA]</scope>
    <source>
        <strain evidence="1">Ch88</strain>
    </source>
</reference>
<organism evidence="1 2">
    <name type="scientific">Methanosuratincola subterraneus</name>
    <dbReference type="NCBI Taxonomy" id="2593994"/>
    <lineage>
        <taxon>Archaea</taxon>
        <taxon>Thermoproteota</taxon>
        <taxon>Methanosuratincolia</taxon>
        <taxon>Candidatus Methanomethylicales</taxon>
        <taxon>Candidatus Methanomethylicaceae</taxon>
        <taxon>Candidatus Methanosuratincola (ex Vanwonterghem et al. 2016)</taxon>
    </lineage>
</organism>
<dbReference type="AlphaFoldDB" id="A0A444L790"/>
<gene>
    <name evidence="1" type="ORF">Metus_1439</name>
</gene>
<evidence type="ECO:0000313" key="2">
    <source>
        <dbReference type="Proteomes" id="UP000288215"/>
    </source>
</evidence>
<dbReference type="Proteomes" id="UP000288215">
    <property type="component" value="Unassembled WGS sequence"/>
</dbReference>
<accession>A0A444L790</accession>
<sequence>MQKTDKQIKGQSKSIGKKKRLIPFISILESPNVIIDKTTLLEALPYTANVGKPWDFVLYK</sequence>
<comment type="caution">
    <text evidence="1">The sequence shown here is derived from an EMBL/GenBank/DDBJ whole genome shotgun (WGS) entry which is preliminary data.</text>
</comment>
<evidence type="ECO:0000313" key="1">
    <source>
        <dbReference type="EMBL" id="RWX73465.1"/>
    </source>
</evidence>